<organism evidence="2 3">
    <name type="scientific">Acidocella aquatica</name>
    <dbReference type="NCBI Taxonomy" id="1922313"/>
    <lineage>
        <taxon>Bacteria</taxon>
        <taxon>Pseudomonadati</taxon>
        <taxon>Pseudomonadota</taxon>
        <taxon>Alphaproteobacteria</taxon>
        <taxon>Acetobacterales</taxon>
        <taxon>Acidocellaceae</taxon>
        <taxon>Acidocella</taxon>
    </lineage>
</organism>
<comment type="similarity">
    <text evidence="1">Belongs to the enoyl-CoA hydratase/isomerase family.</text>
</comment>
<dbReference type="Gene3D" id="3.90.226.10">
    <property type="entry name" value="2-enoyl-CoA Hydratase, Chain A, domain 1"/>
    <property type="match status" value="1"/>
</dbReference>
<evidence type="ECO:0000313" key="2">
    <source>
        <dbReference type="EMBL" id="GLR67448.1"/>
    </source>
</evidence>
<sequence>MEDCQLKPWMLRQDWREDRRPWLLVDLHSWPADEPLGPLPPVPVLAVGPADHRQAARADILVEDTIPLATLTAGIAQTPRAAATVAQLLRATENLPPERALPLESFAMAMLQSGAEHAAWLARQPRTIPLAPGTLHLRRVGATLHMLMDRPASYNAIDRAMRDALYEAFSLPLLDTDIAHVTFRARGRCFSMGADLAEFGTTLDPVEAHAIRARTLPTHPMAQRAEIFDIHVHGACVGSGLEMAAFAGRLTAAPNAWFQLPETGMGILPGFGGCVSVPRRIGRQRAAALMLSGRRIGAATALQWGLIDAIVDEPAADDGGTNMLGG</sequence>
<dbReference type="RefSeq" id="WP_284258186.1">
    <property type="nucleotide sequence ID" value="NZ_BSOS01000066.1"/>
</dbReference>
<dbReference type="Pfam" id="PF00378">
    <property type="entry name" value="ECH_1"/>
    <property type="match status" value="1"/>
</dbReference>
<gene>
    <name evidence="2" type="primary">paaG_7</name>
    <name evidence="2" type="ORF">GCM10010909_21290</name>
</gene>
<accession>A0ABQ6A716</accession>
<comment type="caution">
    <text evidence="2">The sequence shown here is derived from an EMBL/GenBank/DDBJ whole genome shotgun (WGS) entry which is preliminary data.</text>
</comment>
<dbReference type="PANTHER" id="PTHR43802">
    <property type="entry name" value="ENOYL-COA HYDRATASE"/>
    <property type="match status" value="1"/>
</dbReference>
<protein>
    <submittedName>
        <fullName evidence="2">Enoyl-CoA hydratase</fullName>
    </submittedName>
</protein>
<dbReference type="InterPro" id="IPR029045">
    <property type="entry name" value="ClpP/crotonase-like_dom_sf"/>
</dbReference>
<reference evidence="3" key="1">
    <citation type="journal article" date="2019" name="Int. J. Syst. Evol. Microbiol.">
        <title>The Global Catalogue of Microorganisms (GCM) 10K type strain sequencing project: providing services to taxonomists for standard genome sequencing and annotation.</title>
        <authorList>
            <consortium name="The Broad Institute Genomics Platform"/>
            <consortium name="The Broad Institute Genome Sequencing Center for Infectious Disease"/>
            <person name="Wu L."/>
            <person name="Ma J."/>
        </authorList>
    </citation>
    <scope>NUCLEOTIDE SEQUENCE [LARGE SCALE GENOMIC DNA]</scope>
    <source>
        <strain evidence="3">NBRC 112502</strain>
    </source>
</reference>
<dbReference type="EMBL" id="BSOS01000066">
    <property type="protein sequence ID" value="GLR67448.1"/>
    <property type="molecule type" value="Genomic_DNA"/>
</dbReference>
<dbReference type="CDD" id="cd06558">
    <property type="entry name" value="crotonase-like"/>
    <property type="match status" value="1"/>
</dbReference>
<evidence type="ECO:0000313" key="3">
    <source>
        <dbReference type="Proteomes" id="UP001156641"/>
    </source>
</evidence>
<dbReference type="InterPro" id="IPR001753">
    <property type="entry name" value="Enoyl-CoA_hydra/iso"/>
</dbReference>
<evidence type="ECO:0000256" key="1">
    <source>
        <dbReference type="ARBA" id="ARBA00005254"/>
    </source>
</evidence>
<dbReference type="Proteomes" id="UP001156641">
    <property type="component" value="Unassembled WGS sequence"/>
</dbReference>
<keyword evidence="3" id="KW-1185">Reference proteome</keyword>
<proteinExistence type="inferred from homology"/>
<dbReference type="SUPFAM" id="SSF52096">
    <property type="entry name" value="ClpP/crotonase"/>
    <property type="match status" value="1"/>
</dbReference>
<name>A0ABQ6A716_9PROT</name>
<dbReference type="PANTHER" id="PTHR43802:SF1">
    <property type="entry name" value="IP11341P-RELATED"/>
    <property type="match status" value="1"/>
</dbReference>